<evidence type="ECO:0000256" key="1">
    <source>
        <dbReference type="ARBA" id="ARBA00023015"/>
    </source>
</evidence>
<dbReference type="CDD" id="cd01392">
    <property type="entry name" value="HTH_LacI"/>
    <property type="match status" value="1"/>
</dbReference>
<dbReference type="Gene3D" id="1.10.260.40">
    <property type="entry name" value="lambda repressor-like DNA-binding domains"/>
    <property type="match status" value="1"/>
</dbReference>
<dbReference type="GO" id="GO:0000976">
    <property type="term" value="F:transcription cis-regulatory region binding"/>
    <property type="evidence" value="ECO:0007669"/>
    <property type="project" value="TreeGrafter"/>
</dbReference>
<keyword evidence="3" id="KW-0804">Transcription</keyword>
<dbReference type="CDD" id="cd06267">
    <property type="entry name" value="PBP1_LacI_sugar_binding-like"/>
    <property type="match status" value="1"/>
</dbReference>
<dbReference type="SMART" id="SM00354">
    <property type="entry name" value="HTH_LACI"/>
    <property type="match status" value="1"/>
</dbReference>
<evidence type="ECO:0000313" key="5">
    <source>
        <dbReference type="EMBL" id="CAB4608682.1"/>
    </source>
</evidence>
<dbReference type="InterPro" id="IPR010982">
    <property type="entry name" value="Lambda_DNA-bd_dom_sf"/>
</dbReference>
<dbReference type="Pfam" id="PF00356">
    <property type="entry name" value="LacI"/>
    <property type="match status" value="1"/>
</dbReference>
<dbReference type="AlphaFoldDB" id="A0A6J6H4V1"/>
<dbReference type="Pfam" id="PF13377">
    <property type="entry name" value="Peripla_BP_3"/>
    <property type="match status" value="1"/>
</dbReference>
<dbReference type="PANTHER" id="PTHR30146">
    <property type="entry name" value="LACI-RELATED TRANSCRIPTIONAL REPRESSOR"/>
    <property type="match status" value="1"/>
</dbReference>
<evidence type="ECO:0000259" key="4">
    <source>
        <dbReference type="PROSITE" id="PS50932"/>
    </source>
</evidence>
<dbReference type="SUPFAM" id="SSF53822">
    <property type="entry name" value="Periplasmic binding protein-like I"/>
    <property type="match status" value="1"/>
</dbReference>
<dbReference type="PROSITE" id="PS50932">
    <property type="entry name" value="HTH_LACI_2"/>
    <property type="match status" value="1"/>
</dbReference>
<dbReference type="GO" id="GO:0003700">
    <property type="term" value="F:DNA-binding transcription factor activity"/>
    <property type="evidence" value="ECO:0007669"/>
    <property type="project" value="TreeGrafter"/>
</dbReference>
<keyword evidence="2" id="KW-0238">DNA-binding</keyword>
<dbReference type="PANTHER" id="PTHR30146:SF109">
    <property type="entry name" value="HTH-TYPE TRANSCRIPTIONAL REGULATOR GALS"/>
    <property type="match status" value="1"/>
</dbReference>
<feature type="domain" description="HTH lacI-type" evidence="4">
    <location>
        <begin position="9"/>
        <end position="63"/>
    </location>
</feature>
<gene>
    <name evidence="5" type="ORF">UFOPK1855_00278</name>
</gene>
<dbReference type="InterPro" id="IPR000843">
    <property type="entry name" value="HTH_LacI"/>
</dbReference>
<keyword evidence="1" id="KW-0805">Transcription regulation</keyword>
<name>A0A6J6H4V1_9ZZZZ</name>
<dbReference type="InterPro" id="IPR028082">
    <property type="entry name" value="Peripla_BP_I"/>
</dbReference>
<reference evidence="5" key="1">
    <citation type="submission" date="2020-05" db="EMBL/GenBank/DDBJ databases">
        <authorList>
            <person name="Chiriac C."/>
            <person name="Salcher M."/>
            <person name="Ghai R."/>
            <person name="Kavagutti S V."/>
        </authorList>
    </citation>
    <scope>NUCLEOTIDE SEQUENCE</scope>
</reference>
<dbReference type="SUPFAM" id="SSF47413">
    <property type="entry name" value="lambda repressor-like DNA-binding domains"/>
    <property type="match status" value="1"/>
</dbReference>
<evidence type="ECO:0000256" key="2">
    <source>
        <dbReference type="ARBA" id="ARBA00023125"/>
    </source>
</evidence>
<dbReference type="InterPro" id="IPR046335">
    <property type="entry name" value="LacI/GalR-like_sensor"/>
</dbReference>
<dbReference type="EMBL" id="CAEZUW010000027">
    <property type="protein sequence ID" value="CAB4608682.1"/>
    <property type="molecule type" value="Genomic_DNA"/>
</dbReference>
<organism evidence="5">
    <name type="scientific">freshwater metagenome</name>
    <dbReference type="NCBI Taxonomy" id="449393"/>
    <lineage>
        <taxon>unclassified sequences</taxon>
        <taxon>metagenomes</taxon>
        <taxon>ecological metagenomes</taxon>
    </lineage>
</organism>
<proteinExistence type="predicted"/>
<accession>A0A6J6H4V1</accession>
<protein>
    <submittedName>
        <fullName evidence="5">Unannotated protein</fullName>
    </submittedName>
</protein>
<sequence length="336" mass="35848">MASKSAPRATYAEIAKTAGVSEATVSRVLNGDENVHPDRTKAVNAAVKKLGYKKHRAASALASGRTGLIAVVIDDDLSIFADPFWATVTSGISRVLMENELQTLLMVTPLESVDGPVAHYLMGGEVDGAIFFQLHKDALIKRLRKQNLPIVITGTPHSRSDFPFVDTDSFGGAHAATKHLFSRGCRQVGIITGDIDTTAGAARLDGYNQAYRESGHVPSKKLIASGDWSMESGRAAMARLLEKAEGIDGVFASNDLMAVGAMAAIEEAGLRVPEDIKIIGFDDSVVAQTARPALTSVRQDIVALGEAAAELMIAQLRGEEVQPRILKSELVIRETT</sequence>
<dbReference type="Gene3D" id="3.40.50.2300">
    <property type="match status" value="2"/>
</dbReference>
<evidence type="ECO:0000256" key="3">
    <source>
        <dbReference type="ARBA" id="ARBA00023163"/>
    </source>
</evidence>